<comment type="caution">
    <text evidence="2">The sequence shown here is derived from an EMBL/GenBank/DDBJ whole genome shotgun (WGS) entry which is preliminary data.</text>
</comment>
<name>A0AAD3S9T2_NEPGR</name>
<keyword evidence="3" id="KW-1185">Reference proteome</keyword>
<evidence type="ECO:0000313" key="2">
    <source>
        <dbReference type="EMBL" id="GMH06834.1"/>
    </source>
</evidence>
<evidence type="ECO:0000256" key="1">
    <source>
        <dbReference type="SAM" id="MobiDB-lite"/>
    </source>
</evidence>
<sequence>MGLCASIDRNSDSRAELRVSFVPSKTDKHSIPSTPIKQKPEFIVDHPPINSMDFKSQSSPLNSARSYRSHGSKEETFFDPQPWLESDCDDDFYSVNGDFTPSRGSTPIHGSAEGTPQPFGALSVQANRAVFEGRPPLSSESKQHRGSTPLHLSASANSEAQVNTIAVEGKAFGSNTDSSLSSPADKKKKLLDLFRQSRDDEGLTISGLESVSEANVNPEMKPDVPESLNGTPYLSGTNSVTSGGRTPVGDSNKPGKEKPAQCCFPRLVSSRSFHKWKKPMSPSIAVDA</sequence>
<reference evidence="2" key="1">
    <citation type="submission" date="2023-05" db="EMBL/GenBank/DDBJ databases">
        <title>Nepenthes gracilis genome sequencing.</title>
        <authorList>
            <person name="Fukushima K."/>
        </authorList>
    </citation>
    <scope>NUCLEOTIDE SEQUENCE</scope>
    <source>
        <strain evidence="2">SING2019-196</strain>
    </source>
</reference>
<dbReference type="Proteomes" id="UP001279734">
    <property type="component" value="Unassembled WGS sequence"/>
</dbReference>
<dbReference type="EMBL" id="BSYO01000006">
    <property type="protein sequence ID" value="GMH06834.1"/>
    <property type="molecule type" value="Genomic_DNA"/>
</dbReference>
<feature type="compositionally biased region" description="Polar residues" evidence="1">
    <location>
        <begin position="53"/>
        <end position="66"/>
    </location>
</feature>
<dbReference type="InterPro" id="IPR038947">
    <property type="entry name" value="At3g27210-like"/>
</dbReference>
<feature type="compositionally biased region" description="Polar residues" evidence="1">
    <location>
        <begin position="228"/>
        <end position="244"/>
    </location>
</feature>
<dbReference type="AlphaFoldDB" id="A0AAD3S9T2"/>
<dbReference type="PANTHER" id="PTHR34280">
    <property type="entry name" value="OS01G0920100 PROTEIN"/>
    <property type="match status" value="1"/>
</dbReference>
<dbReference type="PANTHER" id="PTHR34280:SF2">
    <property type="entry name" value="OS01G0920100 PROTEIN"/>
    <property type="match status" value="1"/>
</dbReference>
<evidence type="ECO:0000313" key="3">
    <source>
        <dbReference type="Proteomes" id="UP001279734"/>
    </source>
</evidence>
<feature type="region of interest" description="Disordered" evidence="1">
    <location>
        <begin position="95"/>
        <end position="157"/>
    </location>
</feature>
<feature type="region of interest" description="Disordered" evidence="1">
    <location>
        <begin position="204"/>
        <end position="261"/>
    </location>
</feature>
<gene>
    <name evidence="2" type="ORF">Nepgr_008674</name>
</gene>
<organism evidence="2 3">
    <name type="scientific">Nepenthes gracilis</name>
    <name type="common">Slender pitcher plant</name>
    <dbReference type="NCBI Taxonomy" id="150966"/>
    <lineage>
        <taxon>Eukaryota</taxon>
        <taxon>Viridiplantae</taxon>
        <taxon>Streptophyta</taxon>
        <taxon>Embryophyta</taxon>
        <taxon>Tracheophyta</taxon>
        <taxon>Spermatophyta</taxon>
        <taxon>Magnoliopsida</taxon>
        <taxon>eudicotyledons</taxon>
        <taxon>Gunneridae</taxon>
        <taxon>Pentapetalae</taxon>
        <taxon>Caryophyllales</taxon>
        <taxon>Nepenthaceae</taxon>
        <taxon>Nepenthes</taxon>
    </lineage>
</organism>
<feature type="region of interest" description="Disordered" evidence="1">
    <location>
        <begin position="23"/>
        <end position="83"/>
    </location>
</feature>
<proteinExistence type="predicted"/>
<accession>A0AAD3S9T2</accession>
<protein>
    <submittedName>
        <fullName evidence="2">Uncharacterized protein</fullName>
    </submittedName>
</protein>